<proteinExistence type="predicted"/>
<dbReference type="EMBL" id="JAPFFM010000001">
    <property type="protein sequence ID" value="KAJ6775976.1"/>
    <property type="molecule type" value="Genomic_DNA"/>
</dbReference>
<dbReference type="AlphaFoldDB" id="A0A9Q1AM40"/>
<dbReference type="Proteomes" id="UP001151752">
    <property type="component" value="Chromosome 16"/>
</dbReference>
<evidence type="ECO:0000313" key="3">
    <source>
        <dbReference type="Proteomes" id="UP001151752"/>
    </source>
</evidence>
<comment type="caution">
    <text evidence="2">The sequence shown here is derived from an EMBL/GenBank/DDBJ whole genome shotgun (WGS) entry which is preliminary data.</text>
</comment>
<reference evidence="2" key="2">
    <citation type="journal article" date="2023" name="Int. J. Mol. Sci.">
        <title>De Novo Assembly and Annotation of 11 Diverse Shrub Willow (Salix) Genomes Reveals Novel Gene Organization in Sex-Linked Regions.</title>
        <authorList>
            <person name="Hyden B."/>
            <person name="Feng K."/>
            <person name="Yates T.B."/>
            <person name="Jawdy S."/>
            <person name="Cereghino C."/>
            <person name="Smart L.B."/>
            <person name="Muchero W."/>
        </authorList>
    </citation>
    <scope>NUCLEOTIDE SEQUENCE</scope>
    <source>
        <tissue evidence="2">Shoot tip</tissue>
    </source>
</reference>
<sequence>MFPGPTESLAASLQRGLQIIDYHQRNSSSNRSSVSFSFEPLALKPCLEVDKVSVSLQKDSLTWMVAEEEARKPNQLIGQVVEDSGNGLEITNNREKDLESTCMEQATKIEQLNQLVEKYKQEREHYIITGQEGDKILPRKSKNQMTFFDEGSADVEYQSLKDRNKLPRFGVENNQLEIGEEKI</sequence>
<gene>
    <name evidence="2" type="ORF">OIU74_000214</name>
</gene>
<feature type="coiled-coil region" evidence="1">
    <location>
        <begin position="102"/>
        <end position="129"/>
    </location>
</feature>
<organism evidence="2 3">
    <name type="scientific">Salix koriyanagi</name>
    <dbReference type="NCBI Taxonomy" id="2511006"/>
    <lineage>
        <taxon>Eukaryota</taxon>
        <taxon>Viridiplantae</taxon>
        <taxon>Streptophyta</taxon>
        <taxon>Embryophyta</taxon>
        <taxon>Tracheophyta</taxon>
        <taxon>Spermatophyta</taxon>
        <taxon>Magnoliopsida</taxon>
        <taxon>eudicotyledons</taxon>
        <taxon>Gunneridae</taxon>
        <taxon>Pentapetalae</taxon>
        <taxon>rosids</taxon>
        <taxon>fabids</taxon>
        <taxon>Malpighiales</taxon>
        <taxon>Salicaceae</taxon>
        <taxon>Saliceae</taxon>
        <taxon>Salix</taxon>
    </lineage>
</organism>
<name>A0A9Q1AM40_9ROSI</name>
<keyword evidence="1" id="KW-0175">Coiled coil</keyword>
<reference evidence="2" key="1">
    <citation type="submission" date="2022-11" db="EMBL/GenBank/DDBJ databases">
        <authorList>
            <person name="Hyden B.L."/>
            <person name="Feng K."/>
            <person name="Yates T."/>
            <person name="Jawdy S."/>
            <person name="Smart L.B."/>
            <person name="Muchero W."/>
        </authorList>
    </citation>
    <scope>NUCLEOTIDE SEQUENCE</scope>
    <source>
        <tissue evidence="2">Shoot tip</tissue>
    </source>
</reference>
<protein>
    <submittedName>
        <fullName evidence="2">CENTROMERE PROTEIN E</fullName>
    </submittedName>
</protein>
<evidence type="ECO:0000256" key="1">
    <source>
        <dbReference type="SAM" id="Coils"/>
    </source>
</evidence>
<evidence type="ECO:0000313" key="2">
    <source>
        <dbReference type="EMBL" id="KAJ6775976.1"/>
    </source>
</evidence>
<keyword evidence="3" id="KW-1185">Reference proteome</keyword>
<accession>A0A9Q1AM40</accession>